<evidence type="ECO:0000313" key="3">
    <source>
        <dbReference type="EMBL" id="KAJ3983723.1"/>
    </source>
</evidence>
<dbReference type="PROSITE" id="PS50172">
    <property type="entry name" value="BRCT"/>
    <property type="match status" value="1"/>
</dbReference>
<dbReference type="Gene3D" id="3.40.50.10190">
    <property type="entry name" value="BRCT domain"/>
    <property type="match status" value="1"/>
</dbReference>
<dbReference type="SUPFAM" id="SSF52113">
    <property type="entry name" value="BRCT domain"/>
    <property type="match status" value="1"/>
</dbReference>
<reference evidence="3" key="1">
    <citation type="submission" date="2022-08" db="EMBL/GenBank/DDBJ databases">
        <authorList>
            <consortium name="DOE Joint Genome Institute"/>
            <person name="Min B."/>
            <person name="Riley R."/>
            <person name="Sierra-Patev S."/>
            <person name="Naranjo-Ortiz M."/>
            <person name="Looney B."/>
            <person name="Konkel Z."/>
            <person name="Slot J.C."/>
            <person name="Sakamoto Y."/>
            <person name="Steenwyk J.L."/>
            <person name="Rokas A."/>
            <person name="Carro J."/>
            <person name="Camarero S."/>
            <person name="Ferreira P."/>
            <person name="Molpeceres G."/>
            <person name="Ruiz-Duenas F.J."/>
            <person name="Serrano A."/>
            <person name="Henrissat B."/>
            <person name="Drula E."/>
            <person name="Hughes K.W."/>
            <person name="Mata J.L."/>
            <person name="Ishikawa N.K."/>
            <person name="Vargas-Isla R."/>
            <person name="Ushijima S."/>
            <person name="Smith C.A."/>
            <person name="Ahrendt S."/>
            <person name="Andreopoulos W."/>
            <person name="He G."/>
            <person name="Labutti K."/>
            <person name="Lipzen A."/>
            <person name="Ng V."/>
            <person name="Sandor L."/>
            <person name="Barry K."/>
            <person name="Martinez A.T."/>
            <person name="Xiao Y."/>
            <person name="Gibbons J.G."/>
            <person name="Terashima K."/>
            <person name="Hibbett D.S."/>
            <person name="Grigoriev I.V."/>
        </authorList>
    </citation>
    <scope>NUCLEOTIDE SEQUENCE</scope>
    <source>
        <strain evidence="3">TFB7829</strain>
    </source>
</reference>
<accession>A0AA38PYN9</accession>
<organism evidence="3 4">
    <name type="scientific">Lentinula detonsa</name>
    <dbReference type="NCBI Taxonomy" id="2804962"/>
    <lineage>
        <taxon>Eukaryota</taxon>
        <taxon>Fungi</taxon>
        <taxon>Dikarya</taxon>
        <taxon>Basidiomycota</taxon>
        <taxon>Agaricomycotina</taxon>
        <taxon>Agaricomycetes</taxon>
        <taxon>Agaricomycetidae</taxon>
        <taxon>Agaricales</taxon>
        <taxon>Marasmiineae</taxon>
        <taxon>Omphalotaceae</taxon>
        <taxon>Lentinula</taxon>
    </lineage>
</organism>
<feature type="region of interest" description="Disordered" evidence="1">
    <location>
        <begin position="379"/>
        <end position="449"/>
    </location>
</feature>
<feature type="region of interest" description="Disordered" evidence="1">
    <location>
        <begin position="173"/>
        <end position="272"/>
    </location>
</feature>
<dbReference type="Proteomes" id="UP001163850">
    <property type="component" value="Unassembled WGS sequence"/>
</dbReference>
<feature type="region of interest" description="Disordered" evidence="1">
    <location>
        <begin position="106"/>
        <end position="160"/>
    </location>
</feature>
<feature type="compositionally biased region" description="Polar residues" evidence="1">
    <location>
        <begin position="1"/>
        <end position="11"/>
    </location>
</feature>
<proteinExistence type="predicted"/>
<evidence type="ECO:0000313" key="4">
    <source>
        <dbReference type="Proteomes" id="UP001163850"/>
    </source>
</evidence>
<sequence>MEPSRPNTSMGFNRDDPDSSIVYGGERINSVPEKERGKSIFTIGIGRPSTSKTSASGFIAQASSSKTTASAFASSKLVAQSQLSQFLPPGTGPGLQKNKPAAIMRGGRPLISMPGGAGNRFPVGGSLGSRGKKASQKTTLPSVVASPVKGCGGVSPDDDIEKVDVDVTMLDISMSGNQSDMNISELEVSNTSGRRDKGKERESENSSVMSRHNGALSQSLSALSDTTFSMPITGSMGPPPPPTSPPRRAGLRSSSSSYPSSTISKPQAPPKFVPESTVLEGCTVFVDVWMSDGQDTSSIYADIAKNLGARIVKRIGPQCTHIVYTAGRERTVEQYFALNETKRPKAVGASWLRDCKQADARLDEERYLVDLEEHKPEPTSNTFFLQGDKSKRHKRRQSFIPKFCGTDDNGNEDEDMSVEGSNASMVDDELTPLERARLRQSTVGSSQRK</sequence>
<evidence type="ECO:0000256" key="1">
    <source>
        <dbReference type="SAM" id="MobiDB-lite"/>
    </source>
</evidence>
<feature type="compositionally biased region" description="Low complexity" evidence="1">
    <location>
        <begin position="246"/>
        <end position="266"/>
    </location>
</feature>
<dbReference type="AlphaFoldDB" id="A0AA38PYN9"/>
<name>A0AA38PYN9_9AGAR</name>
<feature type="domain" description="BRCT" evidence="2">
    <location>
        <begin position="274"/>
        <end position="369"/>
    </location>
</feature>
<protein>
    <recommendedName>
        <fullName evidence="2">BRCT domain-containing protein</fullName>
    </recommendedName>
</protein>
<feature type="compositionally biased region" description="Polar residues" evidence="1">
    <location>
        <begin position="439"/>
        <end position="449"/>
    </location>
</feature>
<dbReference type="EMBL" id="MU802012">
    <property type="protein sequence ID" value="KAJ3983723.1"/>
    <property type="molecule type" value="Genomic_DNA"/>
</dbReference>
<feature type="compositionally biased region" description="Polar residues" evidence="1">
    <location>
        <begin position="174"/>
        <end position="192"/>
    </location>
</feature>
<feature type="compositionally biased region" description="Polar residues" evidence="1">
    <location>
        <begin position="205"/>
        <end position="229"/>
    </location>
</feature>
<feature type="compositionally biased region" description="Basic and acidic residues" evidence="1">
    <location>
        <begin position="193"/>
        <end position="204"/>
    </location>
</feature>
<dbReference type="InterPro" id="IPR001357">
    <property type="entry name" value="BRCT_dom"/>
</dbReference>
<feature type="region of interest" description="Disordered" evidence="1">
    <location>
        <begin position="1"/>
        <end position="23"/>
    </location>
</feature>
<dbReference type="InterPro" id="IPR036420">
    <property type="entry name" value="BRCT_dom_sf"/>
</dbReference>
<comment type="caution">
    <text evidence="3">The sequence shown here is derived from an EMBL/GenBank/DDBJ whole genome shotgun (WGS) entry which is preliminary data.</text>
</comment>
<evidence type="ECO:0000259" key="2">
    <source>
        <dbReference type="PROSITE" id="PS50172"/>
    </source>
</evidence>
<gene>
    <name evidence="3" type="ORF">F5890DRAFT_1521213</name>
</gene>
<dbReference type="Pfam" id="PF00533">
    <property type="entry name" value="BRCT"/>
    <property type="match status" value="1"/>
</dbReference>
<dbReference type="CDD" id="cd17716">
    <property type="entry name" value="BRCT_microcephalin_rpt1"/>
    <property type="match status" value="1"/>
</dbReference>